<accession>A0A2W5REK4</accession>
<dbReference type="AlphaFoldDB" id="A0A2W5REK4"/>
<dbReference type="InterPro" id="IPR013830">
    <property type="entry name" value="SGNH_hydro"/>
</dbReference>
<reference evidence="2 3" key="1">
    <citation type="submission" date="2017-08" db="EMBL/GenBank/DDBJ databases">
        <title>Infants hospitalized years apart are colonized by the same room-sourced microbial strains.</title>
        <authorList>
            <person name="Brooks B."/>
            <person name="Olm M.R."/>
            <person name="Firek B.A."/>
            <person name="Baker R."/>
            <person name="Thomas B.C."/>
            <person name="Morowitz M.J."/>
            <person name="Banfield J.F."/>
        </authorList>
    </citation>
    <scope>NUCLEOTIDE SEQUENCE [LARGE SCALE GENOMIC DNA]</scope>
    <source>
        <strain evidence="2">S2_005_001_R1_22</strain>
    </source>
</reference>
<proteinExistence type="predicted"/>
<name>A0A2W5REK4_9SPHN</name>
<dbReference type="Proteomes" id="UP000249229">
    <property type="component" value="Unassembled WGS sequence"/>
</dbReference>
<comment type="caution">
    <text evidence="2">The sequence shown here is derived from an EMBL/GenBank/DDBJ whole genome shotgun (WGS) entry which is preliminary data.</text>
</comment>
<protein>
    <recommendedName>
        <fullName evidence="1">SGNH hydrolase-type esterase domain-containing protein</fullName>
    </recommendedName>
</protein>
<dbReference type="GO" id="GO:0016788">
    <property type="term" value="F:hydrolase activity, acting on ester bonds"/>
    <property type="evidence" value="ECO:0007669"/>
    <property type="project" value="UniProtKB-ARBA"/>
</dbReference>
<dbReference type="Gene3D" id="3.40.50.1110">
    <property type="entry name" value="SGNH hydrolase"/>
    <property type="match status" value="1"/>
</dbReference>
<organism evidence="2 3">
    <name type="scientific">Sphingomonas taxi</name>
    <dbReference type="NCBI Taxonomy" id="1549858"/>
    <lineage>
        <taxon>Bacteria</taxon>
        <taxon>Pseudomonadati</taxon>
        <taxon>Pseudomonadota</taxon>
        <taxon>Alphaproteobacteria</taxon>
        <taxon>Sphingomonadales</taxon>
        <taxon>Sphingomonadaceae</taxon>
        <taxon>Sphingomonas</taxon>
    </lineage>
</organism>
<sequence length="384" mass="38510">MTRTSGSIGGAVSAAALARIGAAVPPVESSASTGLLAWAAARGRLRAGMADVARIAFVGDSKTMGAGGGGGTSFTTGAFARSRPARVAALLAAAGLPVRTDGFFGTAGLGSMADVIAYDPRRSGFSGWSGGSISLGGGAMAAGNANPGQFQPGGVTDRCSVFFRNGADRPAFTVAKGGESVTITPTGAANGFLRHEVTFATRDAAPIVVTRTGTASNLQLVGLMAWDSSRPGVEIANFGVYGVTSAYQADMTSAFSPAAALASYAPHLTIVNLGTNDVAQGVTMAAWLGNLRSIVTQAKASGSVILCWPAVAGVAPAFGADAARAQWRSALRALAFESDCLFVDEEALLGGRVTAQASGAFTDGVHEAPWAYDVQAAAIVRAIA</sequence>
<evidence type="ECO:0000259" key="1">
    <source>
        <dbReference type="Pfam" id="PF13472"/>
    </source>
</evidence>
<evidence type="ECO:0000313" key="2">
    <source>
        <dbReference type="EMBL" id="PZQ61760.1"/>
    </source>
</evidence>
<gene>
    <name evidence="2" type="ORF">DI544_03815</name>
</gene>
<dbReference type="SUPFAM" id="SSF52266">
    <property type="entry name" value="SGNH hydrolase"/>
    <property type="match status" value="1"/>
</dbReference>
<dbReference type="InterPro" id="IPR036514">
    <property type="entry name" value="SGNH_hydro_sf"/>
</dbReference>
<evidence type="ECO:0000313" key="3">
    <source>
        <dbReference type="Proteomes" id="UP000249229"/>
    </source>
</evidence>
<feature type="domain" description="SGNH hydrolase-type esterase" evidence="1">
    <location>
        <begin position="232"/>
        <end position="366"/>
    </location>
</feature>
<dbReference type="EMBL" id="QFQI01000002">
    <property type="protein sequence ID" value="PZQ61760.1"/>
    <property type="molecule type" value="Genomic_DNA"/>
</dbReference>
<dbReference type="Pfam" id="PF13472">
    <property type="entry name" value="Lipase_GDSL_2"/>
    <property type="match status" value="1"/>
</dbReference>